<dbReference type="GO" id="GO:0005794">
    <property type="term" value="C:Golgi apparatus"/>
    <property type="evidence" value="ECO:0007669"/>
    <property type="project" value="TreeGrafter"/>
</dbReference>
<gene>
    <name evidence="3" type="ORF">CALCODRAFT_434182</name>
</gene>
<dbReference type="GO" id="GO:0006487">
    <property type="term" value="P:protein N-linked glycosylation"/>
    <property type="evidence" value="ECO:0007669"/>
    <property type="project" value="TreeGrafter"/>
</dbReference>
<evidence type="ECO:0000256" key="2">
    <source>
        <dbReference type="ARBA" id="ARBA00022679"/>
    </source>
</evidence>
<evidence type="ECO:0000313" key="3">
    <source>
        <dbReference type="EMBL" id="KZT57448.1"/>
    </source>
</evidence>
<dbReference type="InterPro" id="IPR002685">
    <property type="entry name" value="Glyco_trans_15"/>
</dbReference>
<name>A0A165G0L0_9BASI</name>
<dbReference type="GO" id="GO:0000026">
    <property type="term" value="F:alpha-1,2-mannosyltransferase activity"/>
    <property type="evidence" value="ECO:0007669"/>
    <property type="project" value="TreeGrafter"/>
</dbReference>
<sequence length="304" mass="35300">MQCPYTAAIVYLVKESQVSNLLLSLSLLWHNVPLQCSYPIVLFHDGYFRQPYVRRAFRDKLLLLLMGRMEKDGHAAVLRALEAINGIEFVELNPTLPKGISSDVEVVDPVFPEVWPGYHHMCQFFFSGIFDHPRIRGLDYYLRLDTDSFIVDEMPYDPIALLHQDSKKYGFLAVGTDPPLVSEGFFPFVRAFTSRRPAVQAQLEQNGWSYPENERPFTYMNNFEVVHIPSFQTPEMRSWANAVNANPLRIYKYRWGDAPLRYAAVHMFFDVERDVEMFCDLPYYHQVHIPSCSYADNSTLSQTF</sequence>
<dbReference type="Proteomes" id="UP000076842">
    <property type="component" value="Unassembled WGS sequence"/>
</dbReference>
<evidence type="ECO:0000256" key="1">
    <source>
        <dbReference type="ARBA" id="ARBA00007677"/>
    </source>
</evidence>
<dbReference type="GO" id="GO:0016020">
    <property type="term" value="C:membrane"/>
    <property type="evidence" value="ECO:0007669"/>
    <property type="project" value="InterPro"/>
</dbReference>
<dbReference type="InParanoid" id="A0A165G0L0"/>
<dbReference type="Gene3D" id="3.90.550.10">
    <property type="entry name" value="Spore Coat Polysaccharide Biosynthesis Protein SpsA, Chain A"/>
    <property type="match status" value="1"/>
</dbReference>
<dbReference type="OrthoDB" id="439943at2759"/>
<organism evidence="3 4">
    <name type="scientific">Calocera cornea HHB12733</name>
    <dbReference type="NCBI Taxonomy" id="1353952"/>
    <lineage>
        <taxon>Eukaryota</taxon>
        <taxon>Fungi</taxon>
        <taxon>Dikarya</taxon>
        <taxon>Basidiomycota</taxon>
        <taxon>Agaricomycotina</taxon>
        <taxon>Dacrymycetes</taxon>
        <taxon>Dacrymycetales</taxon>
        <taxon>Dacrymycetaceae</taxon>
        <taxon>Calocera</taxon>
    </lineage>
</organism>
<dbReference type="PANTHER" id="PTHR31121">
    <property type="entry name" value="ALPHA-1,2 MANNOSYLTRANSFERASE KTR1"/>
    <property type="match status" value="1"/>
</dbReference>
<reference evidence="3 4" key="1">
    <citation type="journal article" date="2016" name="Mol. Biol. Evol.">
        <title>Comparative Genomics of Early-Diverging Mushroom-Forming Fungi Provides Insights into the Origins of Lignocellulose Decay Capabilities.</title>
        <authorList>
            <person name="Nagy L.G."/>
            <person name="Riley R."/>
            <person name="Tritt A."/>
            <person name="Adam C."/>
            <person name="Daum C."/>
            <person name="Floudas D."/>
            <person name="Sun H."/>
            <person name="Yadav J.S."/>
            <person name="Pangilinan J."/>
            <person name="Larsson K.H."/>
            <person name="Matsuura K."/>
            <person name="Barry K."/>
            <person name="Labutti K."/>
            <person name="Kuo R."/>
            <person name="Ohm R.A."/>
            <person name="Bhattacharya S.S."/>
            <person name="Shirouzu T."/>
            <person name="Yoshinaga Y."/>
            <person name="Martin F.M."/>
            <person name="Grigoriev I.V."/>
            <person name="Hibbett D.S."/>
        </authorList>
    </citation>
    <scope>NUCLEOTIDE SEQUENCE [LARGE SCALE GENOMIC DNA]</scope>
    <source>
        <strain evidence="3 4">HHB12733</strain>
    </source>
</reference>
<dbReference type="GO" id="GO:0000032">
    <property type="term" value="P:cell wall mannoprotein biosynthetic process"/>
    <property type="evidence" value="ECO:0007669"/>
    <property type="project" value="TreeGrafter"/>
</dbReference>
<dbReference type="SUPFAM" id="SSF53448">
    <property type="entry name" value="Nucleotide-diphospho-sugar transferases"/>
    <property type="match status" value="1"/>
</dbReference>
<evidence type="ECO:0000313" key="4">
    <source>
        <dbReference type="Proteomes" id="UP000076842"/>
    </source>
</evidence>
<accession>A0A165G0L0</accession>
<keyword evidence="4" id="KW-1185">Reference proteome</keyword>
<keyword evidence="2 3" id="KW-0808">Transferase</keyword>
<dbReference type="InterPro" id="IPR029044">
    <property type="entry name" value="Nucleotide-diphossugar_trans"/>
</dbReference>
<protein>
    <submittedName>
        <fullName evidence="3">Glycosyltransferase family 15 protein</fullName>
    </submittedName>
</protein>
<comment type="similarity">
    <text evidence="1">Belongs to the glycosyltransferase 15 family.</text>
</comment>
<dbReference type="EMBL" id="KV423963">
    <property type="protein sequence ID" value="KZT57448.1"/>
    <property type="molecule type" value="Genomic_DNA"/>
</dbReference>
<dbReference type="Pfam" id="PF01793">
    <property type="entry name" value="Glyco_transf_15"/>
    <property type="match status" value="1"/>
</dbReference>
<dbReference type="PANTHER" id="PTHR31121:SF6">
    <property type="entry name" value="ALPHA-1,2 MANNOSYLTRANSFERASE KTR1"/>
    <property type="match status" value="1"/>
</dbReference>
<proteinExistence type="inferred from homology"/>
<dbReference type="AlphaFoldDB" id="A0A165G0L0"/>